<sequence length="244" mass="26169">MDWHIGYAERFVELANLSSGMRVLDAATGTGLAALAAARVVGTSGQVVGVDISAGMLEEAERLLAESELANVAYLKADVTALDEFETESFDAVLCCAGMLYLQADRALAAWHRALKPGGLVGFSAMRAGFPVAARLFRECAADFGLALSDPMSEVGSEVRSREVVSRAGFAFERAVPDVIGLPPKSARDLWRSHAVSPHYPEVTSLTSEELAAFEFSYVARFGDVLGKPGTFDLPVIYIYARKL</sequence>
<proteinExistence type="predicted"/>
<evidence type="ECO:0000256" key="1">
    <source>
        <dbReference type="ARBA" id="ARBA00022603"/>
    </source>
</evidence>
<feature type="domain" description="Methyltransferase" evidence="4">
    <location>
        <begin position="23"/>
        <end position="119"/>
    </location>
</feature>
<organism evidence="5 6">
    <name type="scientific">Planotetraspora kaengkrachanensis</name>
    <dbReference type="NCBI Taxonomy" id="575193"/>
    <lineage>
        <taxon>Bacteria</taxon>
        <taxon>Bacillati</taxon>
        <taxon>Actinomycetota</taxon>
        <taxon>Actinomycetes</taxon>
        <taxon>Streptosporangiales</taxon>
        <taxon>Streptosporangiaceae</taxon>
        <taxon>Planotetraspora</taxon>
    </lineage>
</organism>
<dbReference type="SUPFAM" id="SSF53335">
    <property type="entry name" value="S-adenosyl-L-methionine-dependent methyltransferases"/>
    <property type="match status" value="1"/>
</dbReference>
<dbReference type="GO" id="GO:0008168">
    <property type="term" value="F:methyltransferase activity"/>
    <property type="evidence" value="ECO:0007669"/>
    <property type="project" value="UniProtKB-KW"/>
</dbReference>
<dbReference type="CDD" id="cd02440">
    <property type="entry name" value="AdoMet_MTases"/>
    <property type="match status" value="1"/>
</dbReference>
<gene>
    <name evidence="5" type="ORF">Pka01_30910</name>
</gene>
<evidence type="ECO:0000256" key="3">
    <source>
        <dbReference type="ARBA" id="ARBA00022691"/>
    </source>
</evidence>
<dbReference type="Pfam" id="PF13649">
    <property type="entry name" value="Methyltransf_25"/>
    <property type="match status" value="1"/>
</dbReference>
<keyword evidence="1" id="KW-0489">Methyltransferase</keyword>
<dbReference type="AlphaFoldDB" id="A0A8J3LY30"/>
<reference evidence="5 6" key="1">
    <citation type="submission" date="2021-01" db="EMBL/GenBank/DDBJ databases">
        <title>Whole genome shotgun sequence of Planotetraspora kaengkrachanensis NBRC 104272.</title>
        <authorList>
            <person name="Komaki H."/>
            <person name="Tamura T."/>
        </authorList>
    </citation>
    <scope>NUCLEOTIDE SEQUENCE [LARGE SCALE GENOMIC DNA]</scope>
    <source>
        <strain evidence="5 6">NBRC 104272</strain>
    </source>
</reference>
<keyword evidence="6" id="KW-1185">Reference proteome</keyword>
<evidence type="ECO:0000259" key="4">
    <source>
        <dbReference type="Pfam" id="PF13649"/>
    </source>
</evidence>
<name>A0A8J3LY30_9ACTN</name>
<accession>A0A8J3LY30</accession>
<dbReference type="Gene3D" id="3.40.50.150">
    <property type="entry name" value="Vaccinia Virus protein VP39"/>
    <property type="match status" value="1"/>
</dbReference>
<dbReference type="InterPro" id="IPR029063">
    <property type="entry name" value="SAM-dependent_MTases_sf"/>
</dbReference>
<dbReference type="InterPro" id="IPR004033">
    <property type="entry name" value="UbiE/COQ5_MeTrFase"/>
</dbReference>
<comment type="caution">
    <text evidence="5">The sequence shown here is derived from an EMBL/GenBank/DDBJ whole genome shotgun (WGS) entry which is preliminary data.</text>
</comment>
<dbReference type="PANTHER" id="PTHR43464">
    <property type="entry name" value="METHYLTRANSFERASE"/>
    <property type="match status" value="1"/>
</dbReference>
<evidence type="ECO:0000256" key="2">
    <source>
        <dbReference type="ARBA" id="ARBA00022679"/>
    </source>
</evidence>
<protein>
    <recommendedName>
        <fullName evidence="4">Methyltransferase domain-containing protein</fullName>
    </recommendedName>
</protein>
<dbReference type="PANTHER" id="PTHR43464:SF19">
    <property type="entry name" value="UBIQUINONE BIOSYNTHESIS O-METHYLTRANSFERASE, MITOCHONDRIAL"/>
    <property type="match status" value="1"/>
</dbReference>
<evidence type="ECO:0000313" key="6">
    <source>
        <dbReference type="Proteomes" id="UP000630097"/>
    </source>
</evidence>
<dbReference type="InterPro" id="IPR041698">
    <property type="entry name" value="Methyltransf_25"/>
</dbReference>
<dbReference type="PROSITE" id="PS51608">
    <property type="entry name" value="SAM_MT_UBIE"/>
    <property type="match status" value="1"/>
</dbReference>
<dbReference type="Proteomes" id="UP000630097">
    <property type="component" value="Unassembled WGS sequence"/>
</dbReference>
<dbReference type="EMBL" id="BONV01000011">
    <property type="protein sequence ID" value="GIG79964.1"/>
    <property type="molecule type" value="Genomic_DNA"/>
</dbReference>
<dbReference type="GO" id="GO:0032259">
    <property type="term" value="P:methylation"/>
    <property type="evidence" value="ECO:0007669"/>
    <property type="project" value="UniProtKB-KW"/>
</dbReference>
<evidence type="ECO:0000313" key="5">
    <source>
        <dbReference type="EMBL" id="GIG79964.1"/>
    </source>
</evidence>
<keyword evidence="3" id="KW-0949">S-adenosyl-L-methionine</keyword>
<keyword evidence="2" id="KW-0808">Transferase</keyword>